<evidence type="ECO:0000313" key="1">
    <source>
        <dbReference type="EMBL" id="ACZ63934.1"/>
    </source>
</evidence>
<accession>D2IZF7</accession>
<dbReference type="EMBL" id="GQ478084">
    <property type="protein sequence ID" value="ACZ63934.1"/>
    <property type="molecule type" value="Genomic_DNA"/>
</dbReference>
<proteinExistence type="predicted"/>
<sequence length="58" mass="6696">MKMNENNQTLEATFFETQRSLEFIAKQGKYLFDKCLDEGFNENQALRFTIGILTGVSN</sequence>
<protein>
    <submittedName>
        <fullName evidence="1">Uncharacterized protein gp37</fullName>
    </submittedName>
</protein>
<evidence type="ECO:0000313" key="2">
    <source>
        <dbReference type="Proteomes" id="UP000001905"/>
    </source>
</evidence>
<keyword evidence="2" id="KW-1185">Reference proteome</keyword>
<dbReference type="OrthoDB" id="36444at10239"/>
<name>D2IZF7_9CAUD</name>
<dbReference type="GeneID" id="8676737"/>
<dbReference type="RefSeq" id="YP_003347328.1">
    <property type="nucleotide sequence ID" value="NC_013643.1"/>
</dbReference>
<reference evidence="1 2" key="1">
    <citation type="journal article" date="2010" name="J. Bacteriol.">
        <title>Comparative genomics and transduction potential of Enterococcus faecalis temperate bacteriophages.</title>
        <authorList>
            <person name="Yasmin A."/>
            <person name="Kenny J.G."/>
            <person name="Shankar J."/>
            <person name="Darby A.C."/>
            <person name="Hall N."/>
            <person name="Edwards C."/>
            <person name="Horsburgh M.J."/>
        </authorList>
    </citation>
    <scope>NUCLEOTIDE SEQUENCE</scope>
    <source>
        <strain evidence="1">PhiFL2A</strain>
    </source>
</reference>
<dbReference type="Proteomes" id="UP000001905">
    <property type="component" value="Segment"/>
</dbReference>
<gene>
    <name evidence="1" type="primary">gp37</name>
</gene>
<dbReference type="KEGG" id="vg:8676737"/>
<organism evidence="1 2">
    <name type="scientific">Enterococcus phage phiFL2A</name>
    <dbReference type="NCBI Taxonomy" id="673835"/>
    <lineage>
        <taxon>Viruses</taxon>
        <taxon>Duplodnaviria</taxon>
        <taxon>Heunggongvirae</taxon>
        <taxon>Uroviricota</taxon>
        <taxon>Caudoviricetes</taxon>
        <taxon>Phifelvirus</taxon>
        <taxon>Phifelvirus FL2</taxon>
    </lineage>
</organism>